<comment type="caution">
    <text evidence="1">The sequence shown here is derived from an EMBL/GenBank/DDBJ whole genome shotgun (WGS) entry which is preliminary data.</text>
</comment>
<name>A0A0G1X6K9_UNCK3</name>
<gene>
    <name evidence="1" type="ORF">VF00_C0002G0123</name>
</gene>
<evidence type="ECO:0000313" key="1">
    <source>
        <dbReference type="EMBL" id="KKW26798.1"/>
    </source>
</evidence>
<dbReference type="GO" id="GO:0005840">
    <property type="term" value="C:ribosome"/>
    <property type="evidence" value="ECO:0007669"/>
    <property type="project" value="UniProtKB-KW"/>
</dbReference>
<dbReference type="EMBL" id="LCRB01000002">
    <property type="protein sequence ID" value="KKW26798.1"/>
    <property type="molecule type" value="Genomic_DNA"/>
</dbReference>
<reference evidence="1 2" key="1">
    <citation type="journal article" date="2015" name="Nature">
        <title>rRNA introns, odd ribosomes, and small enigmatic genomes across a large radiation of phyla.</title>
        <authorList>
            <person name="Brown C.T."/>
            <person name="Hug L.A."/>
            <person name="Thomas B.C."/>
            <person name="Sharon I."/>
            <person name="Castelle C.J."/>
            <person name="Singh A."/>
            <person name="Wilkins M.J."/>
            <person name="Williams K.H."/>
            <person name="Banfield J.F."/>
        </authorList>
    </citation>
    <scope>NUCLEOTIDE SEQUENCE [LARGE SCALE GENOMIC DNA]</scope>
</reference>
<dbReference type="AlphaFoldDB" id="A0A0G1X6K9"/>
<accession>A0A0G1X6K9</accession>
<protein>
    <submittedName>
        <fullName evidence="1">50S ribosomal protein L7/L12</fullName>
    </submittedName>
</protein>
<evidence type="ECO:0000313" key="2">
    <source>
        <dbReference type="Proteomes" id="UP000034913"/>
    </source>
</evidence>
<dbReference type="Proteomes" id="UP000034913">
    <property type="component" value="Unassembled WGS sequence"/>
</dbReference>
<keyword evidence="1" id="KW-0687">Ribonucleoprotein</keyword>
<sequence length="176" mass="18859">MEDKSKIEVVKQLLETATANLASAKQILGELLGTSFDDLPAKVAGLKSEGNVVEGVFNGEHMLDKDGRKYPVPANYASKSKLVAGDVLKLTIQADGSFIFKQIGPVERKKLIGTVVYENDEYKVVAGGKSYAVLMASVTYFKLKPGDQTTILVPENDDNAHWAAIESAVISPGSEG</sequence>
<keyword evidence="1" id="KW-0689">Ribosomal protein</keyword>
<organism evidence="1 2">
    <name type="scientific">candidate division Kazan bacterium GW2011_GWB1_52_7</name>
    <dbReference type="NCBI Taxonomy" id="1620414"/>
    <lineage>
        <taxon>Bacteria</taxon>
        <taxon>Bacteria division Kazan-3B-28</taxon>
    </lineage>
</organism>
<proteinExistence type="predicted"/>